<evidence type="ECO:0000259" key="1">
    <source>
        <dbReference type="Pfam" id="PF06889"/>
    </source>
</evidence>
<dbReference type="EMBL" id="CP095353">
    <property type="protein sequence ID" value="XAG68309.1"/>
    <property type="molecule type" value="Genomic_DNA"/>
</dbReference>
<sequence>MLDNAALAPHEKWWLTLTSPQIAFQKEWREYLKPTSLREGLVDPSTLAEDWNIENRLDLHRQIRELAYGECHGHLMLEEYASFHCMQRSQWQTQRDNALTAHRRASLDFVARTAPYIGAHGIQAWDYGRASYLTREGLRYGWVSEEEFGFIHNQLAYQARRRYKSWLQYTQAWYAGRCLWRYSHEDGDPEQAAHELLSGWIAKQMRSMLADALQDPENPIHGQSWYDVPLPDIEQPQSLIDLLNSEPQE</sequence>
<evidence type="ECO:0000313" key="2">
    <source>
        <dbReference type="EMBL" id="XAG68309.1"/>
    </source>
</evidence>
<dbReference type="InterPro" id="IPR009677">
    <property type="entry name" value="DUF1266"/>
</dbReference>
<dbReference type="Pfam" id="PF06889">
    <property type="entry name" value="DUF1266"/>
    <property type="match status" value="1"/>
</dbReference>
<organism evidence="2">
    <name type="scientific">bacterium 19CA06SA08-2</name>
    <dbReference type="NCBI Taxonomy" id="2920658"/>
    <lineage>
        <taxon>Bacteria</taxon>
    </lineage>
</organism>
<proteinExistence type="predicted"/>
<reference evidence="2" key="1">
    <citation type="submission" date="2022-03" db="EMBL/GenBank/DDBJ databases">
        <title>Sea Food Isolates.</title>
        <authorList>
            <person name="Li c."/>
        </authorList>
    </citation>
    <scope>NUCLEOTIDE SEQUENCE</scope>
    <source>
        <strain evidence="2">19CA06SA08-2</strain>
    </source>
</reference>
<protein>
    <submittedName>
        <fullName evidence="2">DUF1266 domain-containing protein</fullName>
    </submittedName>
</protein>
<accession>A0AAU6U2F5</accession>
<name>A0AAU6U2F5_UNCXX</name>
<feature type="domain" description="DUF1266" evidence="1">
    <location>
        <begin position="47"/>
        <end position="225"/>
    </location>
</feature>
<gene>
    <name evidence="2" type="ORF">MRM75_16990</name>
</gene>
<dbReference type="AlphaFoldDB" id="A0AAU6U2F5"/>